<dbReference type="InterPro" id="IPR007219">
    <property type="entry name" value="XnlR_reg_dom"/>
</dbReference>
<keyword evidence="6" id="KW-1185">Reference proteome</keyword>
<keyword evidence="2" id="KW-0539">Nucleus</keyword>
<evidence type="ECO:0000256" key="2">
    <source>
        <dbReference type="ARBA" id="ARBA00023242"/>
    </source>
</evidence>
<dbReference type="GO" id="GO:0006351">
    <property type="term" value="P:DNA-templated transcription"/>
    <property type="evidence" value="ECO:0007669"/>
    <property type="project" value="InterPro"/>
</dbReference>
<evidence type="ECO:0000259" key="4">
    <source>
        <dbReference type="PROSITE" id="PS50048"/>
    </source>
</evidence>
<accession>A0A9P8ZXV5</accession>
<dbReference type="CDD" id="cd12148">
    <property type="entry name" value="fungal_TF_MHR"/>
    <property type="match status" value="1"/>
</dbReference>
<evidence type="ECO:0000313" key="6">
    <source>
        <dbReference type="Proteomes" id="UP000758603"/>
    </source>
</evidence>
<dbReference type="PROSITE" id="PS50048">
    <property type="entry name" value="ZN2_CY6_FUNGAL_2"/>
    <property type="match status" value="1"/>
</dbReference>
<dbReference type="Gene3D" id="4.10.240.10">
    <property type="entry name" value="Zn(2)-C6 fungal-type DNA-binding domain"/>
    <property type="match status" value="1"/>
</dbReference>
<dbReference type="GO" id="GO:0000981">
    <property type="term" value="F:DNA-binding transcription factor activity, RNA polymerase II-specific"/>
    <property type="evidence" value="ECO:0007669"/>
    <property type="project" value="InterPro"/>
</dbReference>
<organism evidence="5 6">
    <name type="scientific">Truncatella angustata</name>
    <dbReference type="NCBI Taxonomy" id="152316"/>
    <lineage>
        <taxon>Eukaryota</taxon>
        <taxon>Fungi</taxon>
        <taxon>Dikarya</taxon>
        <taxon>Ascomycota</taxon>
        <taxon>Pezizomycotina</taxon>
        <taxon>Sordariomycetes</taxon>
        <taxon>Xylariomycetidae</taxon>
        <taxon>Amphisphaeriales</taxon>
        <taxon>Sporocadaceae</taxon>
        <taxon>Truncatella</taxon>
    </lineage>
</organism>
<dbReference type="InterPro" id="IPR050797">
    <property type="entry name" value="Carb_Metab_Trans_Reg"/>
</dbReference>
<dbReference type="Pfam" id="PF04082">
    <property type="entry name" value="Fungal_trans"/>
    <property type="match status" value="1"/>
</dbReference>
<dbReference type="GO" id="GO:0003677">
    <property type="term" value="F:DNA binding"/>
    <property type="evidence" value="ECO:0007669"/>
    <property type="project" value="InterPro"/>
</dbReference>
<sequence>MSSGSGHDAAMPGKEPRSSQRSNLVKRACDACKIRKVKCSETSPCRGCIASGIACTFKRMQATRGPRSLRAKTIQKISAAQVGVGNCAFGSSPNQIPSEEQAPNTLPFDFAEPVCPPTNDMANLFRALEIYRQRLYPIWPIINVDELHQGLASGDPHLRLLAIAIRLATIAQLRLESLSPDEVPRISLEDQDNHLDLNGLRVAFFLHIYHENQTAGGGKSLLYLRQAITIAQMMRLEREASCTGLAEGEQQMRRRILWLLFVTERGVAMLHKLPVVLKPAIMFPTPAGDDQAHVLPAFLKLVNLFWVFDQSGIFEILQNSDTDLSNMTSTAQGCLGLLQTHLQDNAVDFESSNDVQKADIFVTRQWMRAVLWRAAARFGMATMASSPIRIAKELLSFMSQLPKTAIEAHGPTMEFKTYDIATAVIDAVISNISVSPSDHPEEILLGLQRILSSSRGGNKPLVASLYLRMAAIAPSPRLGLDGDDRIEEAIEKTTQHINDSPSLGSLLLPSAWAELEDILAHTNILKPTGSSTPNYHSLDQQNQQMSWPPLDFSTPLVRTPSPLTRMIFEHITSNNEDILAGSTTEWTASGS</sequence>
<proteinExistence type="predicted"/>
<feature type="domain" description="Zn(2)-C6 fungal-type" evidence="4">
    <location>
        <begin position="28"/>
        <end position="57"/>
    </location>
</feature>
<reference evidence="5" key="1">
    <citation type="journal article" date="2021" name="Nat. Commun.">
        <title>Genetic determinants of endophytism in the Arabidopsis root mycobiome.</title>
        <authorList>
            <person name="Mesny F."/>
            <person name="Miyauchi S."/>
            <person name="Thiergart T."/>
            <person name="Pickel B."/>
            <person name="Atanasova L."/>
            <person name="Karlsson M."/>
            <person name="Huettel B."/>
            <person name="Barry K.W."/>
            <person name="Haridas S."/>
            <person name="Chen C."/>
            <person name="Bauer D."/>
            <person name="Andreopoulos W."/>
            <person name="Pangilinan J."/>
            <person name="LaButti K."/>
            <person name="Riley R."/>
            <person name="Lipzen A."/>
            <person name="Clum A."/>
            <person name="Drula E."/>
            <person name="Henrissat B."/>
            <person name="Kohler A."/>
            <person name="Grigoriev I.V."/>
            <person name="Martin F.M."/>
            <person name="Hacquard S."/>
        </authorList>
    </citation>
    <scope>NUCLEOTIDE SEQUENCE</scope>
    <source>
        <strain evidence="5">MPI-SDFR-AT-0073</strain>
    </source>
</reference>
<evidence type="ECO:0000313" key="5">
    <source>
        <dbReference type="EMBL" id="KAH6654513.1"/>
    </source>
</evidence>
<dbReference type="AlphaFoldDB" id="A0A9P8ZXV5"/>
<dbReference type="EMBL" id="JAGPXC010000004">
    <property type="protein sequence ID" value="KAH6654513.1"/>
    <property type="molecule type" value="Genomic_DNA"/>
</dbReference>
<gene>
    <name evidence="5" type="ORF">BKA67DRAFT_281312</name>
</gene>
<dbReference type="Pfam" id="PF00172">
    <property type="entry name" value="Zn_clus"/>
    <property type="match status" value="1"/>
</dbReference>
<dbReference type="SMART" id="SM00066">
    <property type="entry name" value="GAL4"/>
    <property type="match status" value="1"/>
</dbReference>
<protein>
    <recommendedName>
        <fullName evidence="4">Zn(2)-C6 fungal-type domain-containing protein</fullName>
    </recommendedName>
</protein>
<name>A0A9P8ZXV5_9PEZI</name>
<comment type="caution">
    <text evidence="5">The sequence shown here is derived from an EMBL/GenBank/DDBJ whole genome shotgun (WGS) entry which is preliminary data.</text>
</comment>
<dbReference type="SUPFAM" id="SSF57701">
    <property type="entry name" value="Zn2/Cys6 DNA-binding domain"/>
    <property type="match status" value="1"/>
</dbReference>
<dbReference type="PANTHER" id="PTHR31668">
    <property type="entry name" value="GLUCOSE TRANSPORT TRANSCRIPTION REGULATOR RGT1-RELATED-RELATED"/>
    <property type="match status" value="1"/>
</dbReference>
<evidence type="ECO:0000256" key="3">
    <source>
        <dbReference type="SAM" id="MobiDB-lite"/>
    </source>
</evidence>
<dbReference type="GO" id="GO:0008270">
    <property type="term" value="F:zinc ion binding"/>
    <property type="evidence" value="ECO:0007669"/>
    <property type="project" value="InterPro"/>
</dbReference>
<dbReference type="RefSeq" id="XP_045958783.1">
    <property type="nucleotide sequence ID" value="XM_046095947.1"/>
</dbReference>
<feature type="region of interest" description="Disordered" evidence="3">
    <location>
        <begin position="1"/>
        <end position="22"/>
    </location>
</feature>
<dbReference type="CDD" id="cd00067">
    <property type="entry name" value="GAL4"/>
    <property type="match status" value="1"/>
</dbReference>
<dbReference type="GeneID" id="70124840"/>
<evidence type="ECO:0000256" key="1">
    <source>
        <dbReference type="ARBA" id="ARBA00022723"/>
    </source>
</evidence>
<dbReference type="PROSITE" id="PS00463">
    <property type="entry name" value="ZN2_CY6_FUNGAL_1"/>
    <property type="match status" value="1"/>
</dbReference>
<dbReference type="InterPro" id="IPR001138">
    <property type="entry name" value="Zn2Cys6_DnaBD"/>
</dbReference>
<keyword evidence="1" id="KW-0479">Metal-binding</keyword>
<dbReference type="PANTHER" id="PTHR31668:SF28">
    <property type="entry name" value="ZN(II)2CYS6 TRANSCRIPTION FACTOR (EUROFUNG)"/>
    <property type="match status" value="1"/>
</dbReference>
<dbReference type="InterPro" id="IPR036864">
    <property type="entry name" value="Zn2-C6_fun-type_DNA-bd_sf"/>
</dbReference>
<dbReference type="Proteomes" id="UP000758603">
    <property type="component" value="Unassembled WGS sequence"/>
</dbReference>
<dbReference type="OrthoDB" id="2740448at2759"/>